<organism evidence="1">
    <name type="scientific">marine metagenome</name>
    <dbReference type="NCBI Taxonomy" id="408172"/>
    <lineage>
        <taxon>unclassified sequences</taxon>
        <taxon>metagenomes</taxon>
        <taxon>ecological metagenomes</taxon>
    </lineage>
</organism>
<gene>
    <name evidence="1" type="ORF">METZ01_LOCUS23512</name>
</gene>
<proteinExistence type="predicted"/>
<accession>A0A381PVT3</accession>
<dbReference type="AlphaFoldDB" id="A0A381PVT3"/>
<evidence type="ECO:0000313" key="1">
    <source>
        <dbReference type="EMBL" id="SUZ70658.1"/>
    </source>
</evidence>
<dbReference type="InterPro" id="IPR025500">
    <property type="entry name" value="DUF4390"/>
</dbReference>
<dbReference type="Pfam" id="PF14334">
    <property type="entry name" value="DUF4390"/>
    <property type="match status" value="1"/>
</dbReference>
<sequence length="197" mass="23166">MSFLKNKKFWILLLILNNLVFFPVSIFSQNLPNNEGFFDVRSASTSLNDGVYQLDARLQLFMSEEALDALGSGVPLIIELNIEIIRVRRFLPDARDAELIIQYELQYRPLSQRYIVQRLNSLEQESFSTLYSALNHLGRIQGLPLIDSSLLNANSNYRVRFRALLGTRQYSAPLQILIFWRSEWDLKSEWYEWRLER</sequence>
<protein>
    <recommendedName>
        <fullName evidence="2">DUF4390 domain-containing protein</fullName>
    </recommendedName>
</protein>
<evidence type="ECO:0008006" key="2">
    <source>
        <dbReference type="Google" id="ProtNLM"/>
    </source>
</evidence>
<dbReference type="EMBL" id="UINC01001097">
    <property type="protein sequence ID" value="SUZ70658.1"/>
    <property type="molecule type" value="Genomic_DNA"/>
</dbReference>
<name>A0A381PVT3_9ZZZZ</name>
<reference evidence="1" key="1">
    <citation type="submission" date="2018-05" db="EMBL/GenBank/DDBJ databases">
        <authorList>
            <person name="Lanie J.A."/>
            <person name="Ng W.-L."/>
            <person name="Kazmierczak K.M."/>
            <person name="Andrzejewski T.M."/>
            <person name="Davidsen T.M."/>
            <person name="Wayne K.J."/>
            <person name="Tettelin H."/>
            <person name="Glass J.I."/>
            <person name="Rusch D."/>
            <person name="Podicherti R."/>
            <person name="Tsui H.-C.T."/>
            <person name="Winkler M.E."/>
        </authorList>
    </citation>
    <scope>NUCLEOTIDE SEQUENCE</scope>
</reference>